<dbReference type="Gene3D" id="3.30.9.10">
    <property type="entry name" value="D-Amino Acid Oxidase, subunit A, domain 2"/>
    <property type="match status" value="1"/>
</dbReference>
<evidence type="ECO:0000256" key="1">
    <source>
        <dbReference type="ARBA" id="ARBA00009410"/>
    </source>
</evidence>
<evidence type="ECO:0000313" key="4">
    <source>
        <dbReference type="EMBL" id="KLN53396.1"/>
    </source>
</evidence>
<dbReference type="Pfam" id="PF01266">
    <property type="entry name" value="DAO"/>
    <property type="match status" value="1"/>
</dbReference>
<gene>
    <name evidence="4" type="primary">dadA7</name>
    <name evidence="4" type="ORF">VPARA_55620</name>
</gene>
<keyword evidence="5" id="KW-1185">Reference proteome</keyword>
<comment type="caution">
    <text evidence="4">The sequence shown here is derived from an EMBL/GenBank/DDBJ whole genome shotgun (WGS) entry which is preliminary data.</text>
</comment>
<dbReference type="Proteomes" id="UP000035170">
    <property type="component" value="Unassembled WGS sequence"/>
</dbReference>
<dbReference type="PANTHER" id="PTHR13847">
    <property type="entry name" value="SARCOSINE DEHYDROGENASE-RELATED"/>
    <property type="match status" value="1"/>
</dbReference>
<reference evidence="4 5" key="1">
    <citation type="submission" date="2015-03" db="EMBL/GenBank/DDBJ databases">
        <title>Genome sequence of Variovorax paradoxus TBEA6.</title>
        <authorList>
            <person name="Poehlein A."/>
            <person name="Schuldes J."/>
            <person name="Wuebbeler J.H."/>
            <person name="Hiessl S."/>
            <person name="Steinbuechel A."/>
            <person name="Daniel R."/>
        </authorList>
    </citation>
    <scope>NUCLEOTIDE SEQUENCE [LARGE SCALE GENOMIC DNA]</scope>
    <source>
        <strain evidence="4 5">TBEA6</strain>
    </source>
</reference>
<dbReference type="GO" id="GO:0055130">
    <property type="term" value="P:D-alanine catabolic process"/>
    <property type="evidence" value="ECO:0007669"/>
    <property type="project" value="TreeGrafter"/>
</dbReference>
<dbReference type="SUPFAM" id="SSF54373">
    <property type="entry name" value="FAD-linked reductases, C-terminal domain"/>
    <property type="match status" value="1"/>
</dbReference>
<sequence length="414" mass="45649">MHTVVLGAGVAGVATAWYLAAQGRQVTVIDRQPLPAAETSYANAGMVAPGHSYTWASPRAPGILWRSLRDDSQALRLKLNPDPRMWTWLWKFMQNCTAERSRLNTSRKLVLCRYSQELLQQLTAAQDLQYERISRGALYLYRDDASFARGKSNMQILADGGMQLDLLDGDGVVAQEPALADARPHIAGAIYCPSDESGDARMFTRALTERCRAAGVNFMMDASLQRIEADASRIRAVHTDRGAIAADDYVLALGSYSPIAARPLGYRLPIYPVKGYSVTFPTDTRHRPPSLAGVDENNLVAWARFGDRLRFTATAEFSGYDTRHAPADFGPMLRVARQLFPDGADYEKPDFWAGLRPMTPEGTPILGKSRHDNLYLNTGHGHMGWTMACGTAQIVTDIMNGRPPAIDITGMTLR</sequence>
<dbReference type="RefSeq" id="WP_047786827.1">
    <property type="nucleotide sequence ID" value="NZ_JZWI01000035.1"/>
</dbReference>
<dbReference type="InterPro" id="IPR006076">
    <property type="entry name" value="FAD-dep_OxRdtase"/>
</dbReference>
<proteinExistence type="inferred from homology"/>
<dbReference type="InterPro" id="IPR036188">
    <property type="entry name" value="FAD/NAD-bd_sf"/>
</dbReference>
<keyword evidence="2 4" id="KW-0560">Oxidoreductase</keyword>
<name>A0A0H2LUN7_VARPD</name>
<comment type="similarity">
    <text evidence="1">Belongs to the DadA oxidoreductase family.</text>
</comment>
<protein>
    <submittedName>
        <fullName evidence="4">D-amino acid dehydrogenase small subunit</fullName>
        <ecNumber evidence="4">1.4.99.1</ecNumber>
    </submittedName>
</protein>
<evidence type="ECO:0000259" key="3">
    <source>
        <dbReference type="Pfam" id="PF01266"/>
    </source>
</evidence>
<dbReference type="GO" id="GO:0005886">
    <property type="term" value="C:plasma membrane"/>
    <property type="evidence" value="ECO:0007669"/>
    <property type="project" value="TreeGrafter"/>
</dbReference>
<organism evidence="4 5">
    <name type="scientific">Variovorax paradoxus</name>
    <dbReference type="NCBI Taxonomy" id="34073"/>
    <lineage>
        <taxon>Bacteria</taxon>
        <taxon>Pseudomonadati</taxon>
        <taxon>Pseudomonadota</taxon>
        <taxon>Betaproteobacteria</taxon>
        <taxon>Burkholderiales</taxon>
        <taxon>Comamonadaceae</taxon>
        <taxon>Variovorax</taxon>
    </lineage>
</organism>
<dbReference type="EC" id="1.4.99.1" evidence="4"/>
<dbReference type="PANTHER" id="PTHR13847:SF280">
    <property type="entry name" value="D-AMINO ACID DEHYDROGENASE"/>
    <property type="match status" value="1"/>
</dbReference>
<dbReference type="GO" id="GO:0008718">
    <property type="term" value="F:D-amino-acid dehydrogenase activity"/>
    <property type="evidence" value="ECO:0007669"/>
    <property type="project" value="TreeGrafter"/>
</dbReference>
<dbReference type="SUPFAM" id="SSF51905">
    <property type="entry name" value="FAD/NAD(P)-binding domain"/>
    <property type="match status" value="1"/>
</dbReference>
<dbReference type="Gene3D" id="3.50.50.60">
    <property type="entry name" value="FAD/NAD(P)-binding domain"/>
    <property type="match status" value="2"/>
</dbReference>
<accession>A0A0H2LUN7</accession>
<dbReference type="EMBL" id="JZWI01000035">
    <property type="protein sequence ID" value="KLN53396.1"/>
    <property type="molecule type" value="Genomic_DNA"/>
</dbReference>
<dbReference type="NCBIfam" id="NF001933">
    <property type="entry name" value="PRK00711.1"/>
    <property type="match status" value="1"/>
</dbReference>
<evidence type="ECO:0000256" key="2">
    <source>
        <dbReference type="ARBA" id="ARBA00023002"/>
    </source>
</evidence>
<evidence type="ECO:0000313" key="5">
    <source>
        <dbReference type="Proteomes" id="UP000035170"/>
    </source>
</evidence>
<dbReference type="GO" id="GO:0005737">
    <property type="term" value="C:cytoplasm"/>
    <property type="evidence" value="ECO:0007669"/>
    <property type="project" value="TreeGrafter"/>
</dbReference>
<dbReference type="PATRIC" id="fig|34073.19.peg.5693"/>
<feature type="domain" description="FAD dependent oxidoreductase" evidence="3">
    <location>
        <begin position="3"/>
        <end position="397"/>
    </location>
</feature>
<dbReference type="AlphaFoldDB" id="A0A0H2LUN7"/>